<protein>
    <recommendedName>
        <fullName evidence="6">Gram-positive cocci surface proteins LPxTG domain-containing protein</fullName>
    </recommendedName>
</protein>
<gene>
    <name evidence="4" type="ORF">G5C65_02865</name>
</gene>
<keyword evidence="5" id="KW-1185">Reference proteome</keyword>
<evidence type="ECO:0008006" key="6">
    <source>
        <dbReference type="Google" id="ProtNLM"/>
    </source>
</evidence>
<accession>A0A6G4WRP9</accession>
<comment type="caution">
    <text evidence="4">The sequence shown here is derived from an EMBL/GenBank/DDBJ whole genome shotgun (WGS) entry which is preliminary data.</text>
</comment>
<dbReference type="EMBL" id="JAAKZZ010000015">
    <property type="protein sequence ID" value="NGO67310.1"/>
    <property type="molecule type" value="Genomic_DNA"/>
</dbReference>
<name>A0A6G4WRP9_9ACTN</name>
<feature type="region of interest" description="Disordered" evidence="1">
    <location>
        <begin position="433"/>
        <end position="476"/>
    </location>
</feature>
<keyword evidence="2" id="KW-1133">Transmembrane helix</keyword>
<feature type="region of interest" description="Disordered" evidence="1">
    <location>
        <begin position="358"/>
        <end position="377"/>
    </location>
</feature>
<reference evidence="4 5" key="1">
    <citation type="submission" date="2020-02" db="EMBL/GenBank/DDBJ databases">
        <title>Whole-genome analyses of novel actinobacteria.</title>
        <authorList>
            <person name="Sahin N."/>
            <person name="Tatar D."/>
        </authorList>
    </citation>
    <scope>NUCLEOTIDE SEQUENCE [LARGE SCALE GENOMIC DNA]</scope>
    <source>
        <strain evidence="4 5">SB3404</strain>
    </source>
</reference>
<dbReference type="AlphaFoldDB" id="A0A6G4WRP9"/>
<evidence type="ECO:0000313" key="4">
    <source>
        <dbReference type="EMBL" id="NGO67310.1"/>
    </source>
</evidence>
<feature type="signal peptide" evidence="3">
    <location>
        <begin position="1"/>
        <end position="35"/>
    </location>
</feature>
<dbReference type="Proteomes" id="UP000477722">
    <property type="component" value="Unassembled WGS sequence"/>
</dbReference>
<evidence type="ECO:0000313" key="5">
    <source>
        <dbReference type="Proteomes" id="UP000477722"/>
    </source>
</evidence>
<organism evidence="4 5">
    <name type="scientific">Streptomyces boncukensis</name>
    <dbReference type="NCBI Taxonomy" id="2711219"/>
    <lineage>
        <taxon>Bacteria</taxon>
        <taxon>Bacillati</taxon>
        <taxon>Actinomycetota</taxon>
        <taxon>Actinomycetes</taxon>
        <taxon>Kitasatosporales</taxon>
        <taxon>Streptomycetaceae</taxon>
        <taxon>Streptomyces</taxon>
    </lineage>
</organism>
<proteinExistence type="predicted"/>
<dbReference type="RefSeq" id="WP_165296972.1">
    <property type="nucleotide sequence ID" value="NZ_JAAKZZ010000015.1"/>
</dbReference>
<keyword evidence="2" id="KW-0812">Transmembrane</keyword>
<keyword evidence="3" id="KW-0732">Signal</keyword>
<feature type="transmembrane region" description="Helical" evidence="2">
    <location>
        <begin position="479"/>
        <end position="500"/>
    </location>
</feature>
<evidence type="ECO:0000256" key="3">
    <source>
        <dbReference type="SAM" id="SignalP"/>
    </source>
</evidence>
<feature type="chain" id="PRO_5026301552" description="Gram-positive cocci surface proteins LPxTG domain-containing protein" evidence="3">
    <location>
        <begin position="36"/>
        <end position="506"/>
    </location>
</feature>
<evidence type="ECO:0000256" key="1">
    <source>
        <dbReference type="SAM" id="MobiDB-lite"/>
    </source>
</evidence>
<sequence length="506" mass="53041">MRPARTRPAHRAAAALVCLLASLAAVTGRPLPASADGAGDGRLSLDVVRDFTTFVPSQQPAQDATSSLRAGIRAGAGGARDVRLTVETRGLQGAVKLSARGKCAPAEGRKAAFTCAYDKLDAGLTRVRGLRIENAPGARDGARGTIRYRVTAAGGAEASAVTTVRVGGARLRIRGEDPDHDSVGGVRPGGRAAFSPVIANIGRLPAYGVGLSVSSQHLSLRLVEKYRNCRYDASTGRSAYCWFGGRLRPHTAYRLSAPLRFTASRTMTSAVIVTSPWRSGQYSPWENDPAGKDRYTRRGTGERLTLEALPGSVGTDGYQRLLRTQIRTRQTVDLEAYSTVENGRLVVGVRNNGPGTLSSDAGRFRFTPPPGTSVLGPSEEDLEELLWECEPTKGGARSYDCVASGGTGLPAGAGFAQTFELCRTGTVRGSGRVRAAGRPEFVRDRRSGNDTARVPPPESLRDCPSGTGESATGGSGTPATAVALAAGGAGCLAVIGVLAVRRRARR</sequence>
<evidence type="ECO:0000256" key="2">
    <source>
        <dbReference type="SAM" id="Phobius"/>
    </source>
</evidence>
<keyword evidence="2" id="KW-0472">Membrane</keyword>